<feature type="compositionally biased region" description="Polar residues" evidence="2">
    <location>
        <begin position="576"/>
        <end position="590"/>
    </location>
</feature>
<reference evidence="4 5" key="1">
    <citation type="submission" date="2024-10" db="EMBL/GenBank/DDBJ databases">
        <title>Updated reference genomes for cyclostephanoid diatoms.</title>
        <authorList>
            <person name="Roberts W.R."/>
            <person name="Alverson A.J."/>
        </authorList>
    </citation>
    <scope>NUCLEOTIDE SEQUENCE [LARGE SCALE GENOMIC DNA]</scope>
    <source>
        <strain evidence="4 5">AJA232-27</strain>
    </source>
</reference>
<feature type="compositionally biased region" description="Low complexity" evidence="2">
    <location>
        <begin position="1085"/>
        <end position="1099"/>
    </location>
</feature>
<name>A0ABD3MM20_9STRA</name>
<feature type="region of interest" description="Disordered" evidence="2">
    <location>
        <begin position="1085"/>
        <end position="1106"/>
    </location>
</feature>
<evidence type="ECO:0000313" key="4">
    <source>
        <dbReference type="EMBL" id="KAL3763919.1"/>
    </source>
</evidence>
<feature type="region of interest" description="Disordered" evidence="2">
    <location>
        <begin position="767"/>
        <end position="807"/>
    </location>
</feature>
<dbReference type="InterPro" id="IPR001849">
    <property type="entry name" value="PH_domain"/>
</dbReference>
<feature type="coiled-coil region" evidence="1">
    <location>
        <begin position="482"/>
        <end position="537"/>
    </location>
</feature>
<protein>
    <recommendedName>
        <fullName evidence="3">PH domain-containing protein</fullName>
    </recommendedName>
</protein>
<evidence type="ECO:0000256" key="1">
    <source>
        <dbReference type="SAM" id="Coils"/>
    </source>
</evidence>
<feature type="compositionally biased region" description="Polar residues" evidence="2">
    <location>
        <begin position="700"/>
        <end position="713"/>
    </location>
</feature>
<keyword evidence="1" id="KW-0175">Coiled coil</keyword>
<dbReference type="AlphaFoldDB" id="A0ABD3MM20"/>
<evidence type="ECO:0000259" key="3">
    <source>
        <dbReference type="PROSITE" id="PS50003"/>
    </source>
</evidence>
<feature type="region of interest" description="Disordered" evidence="2">
    <location>
        <begin position="1"/>
        <end position="51"/>
    </location>
</feature>
<feature type="region of interest" description="Disordered" evidence="2">
    <location>
        <begin position="549"/>
        <end position="591"/>
    </location>
</feature>
<feature type="compositionally biased region" description="Acidic residues" evidence="2">
    <location>
        <begin position="688"/>
        <end position="699"/>
    </location>
</feature>
<sequence>MNPYPTDMQRRHNERDIDRHSSQYHHSSEGHRRRQRDAYNSSADNFGDFPPQMTQHATLDTTPQITNRRADVQFAEDSRLSEMRSNRVLVLGGGGGGNKNQRQSSTFMNTPNATKMPQSHSLDYSMITTPGAVGILETPDETNNNAASSTGRWAASTPFSNILRGVVSSTPGTEIITPTPTPYTAARELLNNHRHPTPIVDPDAATVAEHPTESTALTFAKSAPLSGYLRKLGKNIPTFKRRFFVLKPSTHLYYFISPNDVEPRGCIDLDRVWKNDDGSGESSGSRGGCEVREIGSFPDGTFRFELLYDEECESEDVGNNIMDDNNSDAASRSSQTSRRRIVQRQSIVLEARTEEMGREWMAKLQSERLSTARDELNSLRKNLEEMKSNNLRWESSAYEESLRADEAERQRNTAISDARKWEEKFINLNEAIRLLVKSSSTSEQEGASAPSDFLTDAIEDLDVNGTNFDDLSKAFHNIRNNYNELSKREDAVNSRIAELEQRAKDAEARAIKAETELSNVVEEHQITQTELKKTKREKKVLVKEVRSLHASAKTKIEPQPISNTQSDENQHELRAKNNQQPDTASLARQNRLNDEERRLVIELEEHVMSGLRLSDQFLTLNGIDPSEILDDLDSSVQASSIHDGKSSLDRSPQRPVTHQVSEDVLIDLSPIAGAGAGTETYHRSLLDEKDDESEDDPTEAETNSVTPNYSNNVGDRHRDANSVNNYARDLTHRSDLHNHAFQYQDASPIVHQNLNARFIDTTREREATMTHQSIQANEYRKAGSTDRALPSLDVTSSASESSRSRVTDNGIATAKLECPLNDVEDTVHHHNRSMGDDGNVYHITFYGNKIGLQFQKVPNESKSGLLTEAMTADHGPNVGGPNQTAAELRRIASISQQTPAQQNKGNLSTVCLPATPADAVLVCGCVGFDASFGNTPPQVGARLVAFDGIPVEVGKWTFESIRKSILARGRPMTLSFRNDFLTPKQRTILTKAVEAVNPPSNATSGVTAAAAASYGSIAGYTDPTATISSSISPTGYDHTIHRSSSSISSQRSSQPKSKYYSFSEAGSSISSAVAPLVSNLLSNSLNKNTSGKKNQQHQQQEQEEEDELVFAPSYMKRTSDSLEKMRHHHDFQSGLL</sequence>
<feature type="coiled-coil region" evidence="1">
    <location>
        <begin position="362"/>
        <end position="424"/>
    </location>
</feature>
<dbReference type="SMART" id="SM00233">
    <property type="entry name" value="PH"/>
    <property type="match status" value="1"/>
</dbReference>
<dbReference type="Pfam" id="PF00169">
    <property type="entry name" value="PH"/>
    <property type="match status" value="1"/>
</dbReference>
<dbReference type="PROSITE" id="PS50003">
    <property type="entry name" value="PH_DOMAIN"/>
    <property type="match status" value="1"/>
</dbReference>
<feature type="region of interest" description="Disordered" evidence="2">
    <location>
        <begin position="686"/>
        <end position="720"/>
    </location>
</feature>
<dbReference type="Proteomes" id="UP001530293">
    <property type="component" value="Unassembled WGS sequence"/>
</dbReference>
<proteinExistence type="predicted"/>
<feature type="domain" description="PH" evidence="3">
    <location>
        <begin position="222"/>
        <end position="369"/>
    </location>
</feature>
<evidence type="ECO:0000256" key="2">
    <source>
        <dbReference type="SAM" id="MobiDB-lite"/>
    </source>
</evidence>
<accession>A0ABD3MM20</accession>
<organism evidence="4 5">
    <name type="scientific">Discostella pseudostelligera</name>
    <dbReference type="NCBI Taxonomy" id="259834"/>
    <lineage>
        <taxon>Eukaryota</taxon>
        <taxon>Sar</taxon>
        <taxon>Stramenopiles</taxon>
        <taxon>Ochrophyta</taxon>
        <taxon>Bacillariophyta</taxon>
        <taxon>Coscinodiscophyceae</taxon>
        <taxon>Thalassiosirophycidae</taxon>
        <taxon>Stephanodiscales</taxon>
        <taxon>Stephanodiscaceae</taxon>
        <taxon>Discostella</taxon>
    </lineage>
</organism>
<dbReference type="Gene3D" id="2.30.29.30">
    <property type="entry name" value="Pleckstrin-homology domain (PH domain)/Phosphotyrosine-binding domain (PTB)"/>
    <property type="match status" value="1"/>
</dbReference>
<feature type="compositionally biased region" description="Basic and acidic residues" evidence="2">
    <location>
        <begin position="8"/>
        <end position="30"/>
    </location>
</feature>
<gene>
    <name evidence="4" type="ORF">ACHAWU_003385</name>
</gene>
<dbReference type="InterPro" id="IPR011993">
    <property type="entry name" value="PH-like_dom_sf"/>
</dbReference>
<evidence type="ECO:0000313" key="5">
    <source>
        <dbReference type="Proteomes" id="UP001530293"/>
    </source>
</evidence>
<feature type="region of interest" description="Disordered" evidence="2">
    <location>
        <begin position="317"/>
        <end position="338"/>
    </location>
</feature>
<feature type="compositionally biased region" description="Low complexity" evidence="2">
    <location>
        <begin position="323"/>
        <end position="336"/>
    </location>
</feature>
<comment type="caution">
    <text evidence="4">The sequence shown here is derived from an EMBL/GenBank/DDBJ whole genome shotgun (WGS) entry which is preliminary data.</text>
</comment>
<dbReference type="SUPFAM" id="SSF50729">
    <property type="entry name" value="PH domain-like"/>
    <property type="match status" value="1"/>
</dbReference>
<keyword evidence="5" id="KW-1185">Reference proteome</keyword>
<dbReference type="EMBL" id="JALLBG020000110">
    <property type="protein sequence ID" value="KAL3763919.1"/>
    <property type="molecule type" value="Genomic_DNA"/>
</dbReference>